<dbReference type="RefSeq" id="WP_308714936.1">
    <property type="nucleotide sequence ID" value="NZ_JAVHUY010000023.1"/>
</dbReference>
<organism evidence="1 2">
    <name type="scientific">Phytohabitans maris</name>
    <dbReference type="NCBI Taxonomy" id="3071409"/>
    <lineage>
        <taxon>Bacteria</taxon>
        <taxon>Bacillati</taxon>
        <taxon>Actinomycetota</taxon>
        <taxon>Actinomycetes</taxon>
        <taxon>Micromonosporales</taxon>
        <taxon>Micromonosporaceae</taxon>
    </lineage>
</organism>
<dbReference type="Proteomes" id="UP001230908">
    <property type="component" value="Unassembled WGS sequence"/>
</dbReference>
<dbReference type="InterPro" id="IPR026988">
    <property type="entry name" value="YaaC-like"/>
</dbReference>
<accession>A0ABU0ZMQ0</accession>
<dbReference type="EMBL" id="JAVHUY010000023">
    <property type="protein sequence ID" value="MDQ7907659.1"/>
    <property type="molecule type" value="Genomic_DNA"/>
</dbReference>
<proteinExistence type="predicted"/>
<name>A0ABU0ZMQ0_9ACTN</name>
<evidence type="ECO:0000313" key="1">
    <source>
        <dbReference type="EMBL" id="MDQ7907659.1"/>
    </source>
</evidence>
<gene>
    <name evidence="1" type="ORF">RB614_24360</name>
</gene>
<keyword evidence="2" id="KW-1185">Reference proteome</keyword>
<reference evidence="1 2" key="1">
    <citation type="submission" date="2023-08" db="EMBL/GenBank/DDBJ databases">
        <title>Phytohabitans sansha sp. nov., isolated from marine sediment.</title>
        <authorList>
            <person name="Zhao Y."/>
            <person name="Yi K."/>
        </authorList>
    </citation>
    <scope>NUCLEOTIDE SEQUENCE [LARGE SCALE GENOMIC DNA]</scope>
    <source>
        <strain evidence="1 2">ZYX-F-186</strain>
    </source>
</reference>
<protein>
    <submittedName>
        <fullName evidence="1">Uncharacterized protein</fullName>
    </submittedName>
</protein>
<sequence length="109" mass="11931">MPDGDAAERDRLLLTRTRQYDGQPYLIPAVGTNTRGLHPLMSWWAVLHTLSMFARYEPSDWARCIAVASSPFAVPIEELLTTAINVAPRLVAAAIDEVNGPMPKLGKAS</sequence>
<comment type="caution">
    <text evidence="1">The sequence shown here is derived from an EMBL/GenBank/DDBJ whole genome shotgun (WGS) entry which is preliminary data.</text>
</comment>
<evidence type="ECO:0000313" key="2">
    <source>
        <dbReference type="Proteomes" id="UP001230908"/>
    </source>
</evidence>
<dbReference type="Pfam" id="PF14175">
    <property type="entry name" value="YaaC"/>
    <property type="match status" value="1"/>
</dbReference>